<keyword evidence="5 12" id="KW-0436">Ligase</keyword>
<dbReference type="Gene3D" id="3.40.50.20">
    <property type="match status" value="1"/>
</dbReference>
<comment type="catalytic activity">
    <reaction evidence="12">
        <text>5-phospho-beta-D-ribosylamine + glycine + ATP = N(1)-(5-phospho-beta-D-ribosyl)glycinamide + ADP + phosphate + H(+)</text>
        <dbReference type="Rhea" id="RHEA:17453"/>
        <dbReference type="ChEBI" id="CHEBI:15378"/>
        <dbReference type="ChEBI" id="CHEBI:30616"/>
        <dbReference type="ChEBI" id="CHEBI:43474"/>
        <dbReference type="ChEBI" id="CHEBI:57305"/>
        <dbReference type="ChEBI" id="CHEBI:58681"/>
        <dbReference type="ChEBI" id="CHEBI:143788"/>
        <dbReference type="ChEBI" id="CHEBI:456216"/>
        <dbReference type="EC" id="6.3.4.13"/>
    </reaction>
</comment>
<dbReference type="InterPro" id="IPR011761">
    <property type="entry name" value="ATP-grasp"/>
</dbReference>
<dbReference type="SMART" id="SM01210">
    <property type="entry name" value="GARS_C"/>
    <property type="match status" value="1"/>
</dbReference>
<dbReference type="Gene3D" id="3.30.1490.20">
    <property type="entry name" value="ATP-grasp fold, A domain"/>
    <property type="match status" value="1"/>
</dbReference>
<dbReference type="RefSeq" id="WP_261606821.1">
    <property type="nucleotide sequence ID" value="NZ_JAODOR010000009.1"/>
</dbReference>
<comment type="cofactor">
    <cofactor evidence="1">
        <name>Mn(2+)</name>
        <dbReference type="ChEBI" id="CHEBI:29035"/>
    </cofactor>
</comment>
<evidence type="ECO:0000256" key="12">
    <source>
        <dbReference type="HAMAP-Rule" id="MF_00138"/>
    </source>
</evidence>
<dbReference type="PANTHER" id="PTHR43472:SF1">
    <property type="entry name" value="PHOSPHORIBOSYLAMINE--GLYCINE LIGASE, CHLOROPLASTIC"/>
    <property type="match status" value="1"/>
</dbReference>
<comment type="pathway">
    <text evidence="3 12">Purine metabolism; IMP biosynthesis via de novo pathway; N(1)-(5-phospho-D-ribosyl)glycinamide from 5-phospho-alpha-D-ribose 1-diphosphate: step 2/2.</text>
</comment>
<evidence type="ECO:0000256" key="5">
    <source>
        <dbReference type="ARBA" id="ARBA00022598"/>
    </source>
</evidence>
<evidence type="ECO:0000259" key="14">
    <source>
        <dbReference type="PROSITE" id="PS50975"/>
    </source>
</evidence>
<protein>
    <recommendedName>
        <fullName evidence="4 12">Phosphoribosylamine--glycine ligase</fullName>
        <ecNumber evidence="4 12">6.3.4.13</ecNumber>
    </recommendedName>
    <alternativeName>
        <fullName evidence="12">GARS</fullName>
    </alternativeName>
    <alternativeName>
        <fullName evidence="10 12">Glycinamide ribonucleotide synthetase</fullName>
    </alternativeName>
    <alternativeName>
        <fullName evidence="11 12">Phosphoribosylglycinamide synthetase</fullName>
    </alternativeName>
</protein>
<evidence type="ECO:0000256" key="1">
    <source>
        <dbReference type="ARBA" id="ARBA00001936"/>
    </source>
</evidence>
<dbReference type="NCBIfam" id="TIGR00877">
    <property type="entry name" value="purD"/>
    <property type="match status" value="1"/>
</dbReference>
<dbReference type="SMART" id="SM01209">
    <property type="entry name" value="GARS_A"/>
    <property type="match status" value="1"/>
</dbReference>
<evidence type="ECO:0000313" key="15">
    <source>
        <dbReference type="EMBL" id="MCT9002285.1"/>
    </source>
</evidence>
<dbReference type="InterPro" id="IPR011054">
    <property type="entry name" value="Rudment_hybrid_motif"/>
</dbReference>
<dbReference type="InterPro" id="IPR000115">
    <property type="entry name" value="PRibGlycinamide_synth"/>
</dbReference>
<dbReference type="PANTHER" id="PTHR43472">
    <property type="entry name" value="PHOSPHORIBOSYLAMINE--GLYCINE LIGASE"/>
    <property type="match status" value="1"/>
</dbReference>
<evidence type="ECO:0000256" key="6">
    <source>
        <dbReference type="ARBA" id="ARBA00022741"/>
    </source>
</evidence>
<reference evidence="15 16" key="1">
    <citation type="journal article" date="2024" name="Int. J. Syst. Evol. Microbiol.">
        <title>Microbacterium memoriense sp. nov., a member of the Actinomycetota from marine beach sediment of the north coast of Portugal.</title>
        <authorList>
            <person name="Santos J.D.N.D."/>
            <person name="Klimek D."/>
            <person name="Calusinska M."/>
            <person name="Lobo-da-Cunha A."/>
            <person name="Catita J."/>
            <person name="Goncalves H."/>
            <person name="Gonzalez I."/>
            <person name="Lage O.M."/>
        </authorList>
    </citation>
    <scope>NUCLEOTIDE SEQUENCE [LARGE SCALE GENOMIC DNA]</scope>
    <source>
        <strain evidence="15 16">PMIC_1C1B</strain>
    </source>
</reference>
<name>A0ABT2PCH0_9MICO</name>
<dbReference type="InterPro" id="IPR016185">
    <property type="entry name" value="PreATP-grasp_dom_sf"/>
</dbReference>
<dbReference type="InterPro" id="IPR020559">
    <property type="entry name" value="PRibGlycinamide_synth_CS"/>
</dbReference>
<evidence type="ECO:0000256" key="13">
    <source>
        <dbReference type="PROSITE-ProRule" id="PRU00409"/>
    </source>
</evidence>
<dbReference type="SUPFAM" id="SSF52440">
    <property type="entry name" value="PreATP-grasp domain"/>
    <property type="match status" value="1"/>
</dbReference>
<evidence type="ECO:0000256" key="7">
    <source>
        <dbReference type="ARBA" id="ARBA00022755"/>
    </source>
</evidence>
<evidence type="ECO:0000256" key="8">
    <source>
        <dbReference type="ARBA" id="ARBA00022840"/>
    </source>
</evidence>
<evidence type="ECO:0000256" key="3">
    <source>
        <dbReference type="ARBA" id="ARBA00005174"/>
    </source>
</evidence>
<keyword evidence="16" id="KW-1185">Reference proteome</keyword>
<dbReference type="InterPro" id="IPR037123">
    <property type="entry name" value="PRibGlycinamide_synth_C_sf"/>
</dbReference>
<organism evidence="15 16">
    <name type="scientific">Microbacterium memoriense</name>
    <dbReference type="NCBI Taxonomy" id="2978350"/>
    <lineage>
        <taxon>Bacteria</taxon>
        <taxon>Bacillati</taxon>
        <taxon>Actinomycetota</taxon>
        <taxon>Actinomycetes</taxon>
        <taxon>Micrococcales</taxon>
        <taxon>Microbacteriaceae</taxon>
        <taxon>Microbacterium</taxon>
    </lineage>
</organism>
<accession>A0ABT2PCH0</accession>
<dbReference type="HAMAP" id="MF_00138">
    <property type="entry name" value="GARS"/>
    <property type="match status" value="1"/>
</dbReference>
<comment type="cofactor">
    <cofactor evidence="2">
        <name>Mg(2+)</name>
        <dbReference type="ChEBI" id="CHEBI:18420"/>
    </cofactor>
</comment>
<dbReference type="InterPro" id="IPR020560">
    <property type="entry name" value="PRibGlycinamide_synth_C-dom"/>
</dbReference>
<evidence type="ECO:0000256" key="4">
    <source>
        <dbReference type="ARBA" id="ARBA00013255"/>
    </source>
</evidence>
<evidence type="ECO:0000256" key="11">
    <source>
        <dbReference type="ARBA" id="ARBA00042864"/>
    </source>
</evidence>
<gene>
    <name evidence="12 15" type="primary">purD</name>
    <name evidence="15" type="ORF">N4R40_07900</name>
</gene>
<sequence length="423" mass="43487">MRILVLGSGAREHAILLALKGEDAGHALFAAPGNAGIADDATLVPDLDPNSPADVTEYANTQAIDLVIIGPEAPLVAGVADALRSRGIPVFGPGRAAAQLEGSKAFAKRIMDAAHVPTGRAVRAQTRTEVEAAIDEYGAPYVVKADGLAAGKGVIVTDDRTAALAHADTYLVTGPVLVEEFLSGPEVSLFFVSDGDTVRALSPAQDFKRAYDGDAGPNTGGMGAYSPLPWLADDFGSEEAFVAEVTRTVAEPVIRTLDAEGTPFVGLLYAGLILTDAGIKVIEFNARFGDPETQVVLARLSSPLSRLLMSAASGHLEDEPAPTFSSDVAVTVVLASEGYPESPLTGRPLGGTDAAASLPGVHLAHAATAVQGGTLTATGGRVLSVVATGESFGQARERAYHALGEITLEGSHHRTDIAARVAT</sequence>
<dbReference type="Gene3D" id="3.90.600.10">
    <property type="entry name" value="Phosphoribosylglycinamide synthetase, C-terminal domain"/>
    <property type="match status" value="1"/>
</dbReference>
<keyword evidence="7 12" id="KW-0658">Purine biosynthesis</keyword>
<evidence type="ECO:0000256" key="9">
    <source>
        <dbReference type="ARBA" id="ARBA00038345"/>
    </source>
</evidence>
<dbReference type="Pfam" id="PF02843">
    <property type="entry name" value="GARS_C"/>
    <property type="match status" value="1"/>
</dbReference>
<comment type="similarity">
    <text evidence="9 12">Belongs to the GARS family.</text>
</comment>
<dbReference type="InterPro" id="IPR020562">
    <property type="entry name" value="PRibGlycinamide_synth_N"/>
</dbReference>
<evidence type="ECO:0000256" key="10">
    <source>
        <dbReference type="ARBA" id="ARBA00042242"/>
    </source>
</evidence>
<dbReference type="SUPFAM" id="SSF56059">
    <property type="entry name" value="Glutathione synthetase ATP-binding domain-like"/>
    <property type="match status" value="1"/>
</dbReference>
<keyword evidence="6 13" id="KW-0547">Nucleotide-binding</keyword>
<dbReference type="Pfam" id="PF02844">
    <property type="entry name" value="GARS_N"/>
    <property type="match status" value="1"/>
</dbReference>
<dbReference type="EMBL" id="JAODOR010000009">
    <property type="protein sequence ID" value="MCT9002285.1"/>
    <property type="molecule type" value="Genomic_DNA"/>
</dbReference>
<dbReference type="PROSITE" id="PS00184">
    <property type="entry name" value="GARS"/>
    <property type="match status" value="1"/>
</dbReference>
<dbReference type="InterPro" id="IPR020561">
    <property type="entry name" value="PRibGlycinamid_synth_ATP-grasp"/>
</dbReference>
<comment type="caution">
    <text evidence="15">The sequence shown here is derived from an EMBL/GenBank/DDBJ whole genome shotgun (WGS) entry which is preliminary data.</text>
</comment>
<evidence type="ECO:0000313" key="16">
    <source>
        <dbReference type="Proteomes" id="UP001300496"/>
    </source>
</evidence>
<keyword evidence="8 13" id="KW-0067">ATP-binding</keyword>
<evidence type="ECO:0000256" key="2">
    <source>
        <dbReference type="ARBA" id="ARBA00001946"/>
    </source>
</evidence>
<dbReference type="Proteomes" id="UP001300496">
    <property type="component" value="Unassembled WGS sequence"/>
</dbReference>
<dbReference type="Pfam" id="PF01071">
    <property type="entry name" value="GARS_A"/>
    <property type="match status" value="1"/>
</dbReference>
<dbReference type="EC" id="6.3.4.13" evidence="4 12"/>
<dbReference type="Gene3D" id="3.30.470.20">
    <property type="entry name" value="ATP-grasp fold, B domain"/>
    <property type="match status" value="1"/>
</dbReference>
<dbReference type="SUPFAM" id="SSF51246">
    <property type="entry name" value="Rudiment single hybrid motif"/>
    <property type="match status" value="1"/>
</dbReference>
<feature type="domain" description="ATP-grasp" evidence="14">
    <location>
        <begin position="108"/>
        <end position="313"/>
    </location>
</feature>
<dbReference type="PROSITE" id="PS50975">
    <property type="entry name" value="ATP_GRASP"/>
    <property type="match status" value="1"/>
</dbReference>
<dbReference type="InterPro" id="IPR013815">
    <property type="entry name" value="ATP_grasp_subdomain_1"/>
</dbReference>
<proteinExistence type="inferred from homology"/>
<dbReference type="GO" id="GO:0004637">
    <property type="term" value="F:phosphoribosylamine-glycine ligase activity"/>
    <property type="evidence" value="ECO:0007669"/>
    <property type="project" value="UniProtKB-EC"/>
</dbReference>